<sequence length="107" mass="12440">MSACDEHRPGRSISATCDENRSRVDAMIQENRRIEQRDIALQLGISQERVQHIIETINYRKVSARWVPRQLTDSMKEQRKTVAHELLARYRLEGDDFLKNTATGNES</sequence>
<accession>A0A8X6X224</accession>
<dbReference type="EMBL" id="BMAV01004013">
    <property type="protein sequence ID" value="GFY44036.1"/>
    <property type="molecule type" value="Genomic_DNA"/>
</dbReference>
<dbReference type="PANTHER" id="PTHR46060">
    <property type="entry name" value="MARINER MOS1 TRANSPOSASE-LIKE PROTEIN"/>
    <property type="match status" value="1"/>
</dbReference>
<comment type="caution">
    <text evidence="1">The sequence shown here is derived from an EMBL/GenBank/DDBJ whole genome shotgun (WGS) entry which is preliminary data.</text>
</comment>
<dbReference type="PANTHER" id="PTHR46060:SF1">
    <property type="entry name" value="MARINER MOS1 TRANSPOSASE-LIKE PROTEIN"/>
    <property type="match status" value="1"/>
</dbReference>
<organism evidence="1 2">
    <name type="scientific">Trichonephila inaurata madagascariensis</name>
    <dbReference type="NCBI Taxonomy" id="2747483"/>
    <lineage>
        <taxon>Eukaryota</taxon>
        <taxon>Metazoa</taxon>
        <taxon>Ecdysozoa</taxon>
        <taxon>Arthropoda</taxon>
        <taxon>Chelicerata</taxon>
        <taxon>Arachnida</taxon>
        <taxon>Araneae</taxon>
        <taxon>Araneomorphae</taxon>
        <taxon>Entelegynae</taxon>
        <taxon>Araneoidea</taxon>
        <taxon>Nephilidae</taxon>
        <taxon>Trichonephila</taxon>
        <taxon>Trichonephila inaurata</taxon>
    </lineage>
</organism>
<proteinExistence type="predicted"/>
<name>A0A8X6X224_9ARAC</name>
<dbReference type="InterPro" id="IPR052709">
    <property type="entry name" value="Transposase-MT_Hybrid"/>
</dbReference>
<dbReference type="AlphaFoldDB" id="A0A8X6X224"/>
<evidence type="ECO:0000313" key="2">
    <source>
        <dbReference type="Proteomes" id="UP000886998"/>
    </source>
</evidence>
<protein>
    <submittedName>
        <fullName evidence="1">Histone-lysine n-methyltransferase setmar-like protein</fullName>
    </submittedName>
</protein>
<reference evidence="1" key="1">
    <citation type="submission" date="2020-08" db="EMBL/GenBank/DDBJ databases">
        <title>Multicomponent nature underlies the extraordinary mechanical properties of spider dragline silk.</title>
        <authorList>
            <person name="Kono N."/>
            <person name="Nakamura H."/>
            <person name="Mori M."/>
            <person name="Yoshida Y."/>
            <person name="Ohtoshi R."/>
            <person name="Malay A.D."/>
            <person name="Moran D.A.P."/>
            <person name="Tomita M."/>
            <person name="Numata K."/>
            <person name="Arakawa K."/>
        </authorList>
    </citation>
    <scope>NUCLEOTIDE SEQUENCE</scope>
</reference>
<gene>
    <name evidence="1" type="primary">RF55_22551</name>
    <name evidence="1" type="ORF">TNIN_496401</name>
</gene>
<evidence type="ECO:0000313" key="1">
    <source>
        <dbReference type="EMBL" id="GFY44036.1"/>
    </source>
</evidence>
<keyword evidence="2" id="KW-1185">Reference proteome</keyword>
<dbReference type="Proteomes" id="UP000886998">
    <property type="component" value="Unassembled WGS sequence"/>
</dbReference>
<dbReference type="OrthoDB" id="6429307at2759"/>